<dbReference type="AlphaFoldDB" id="A0A5C3MAA1"/>
<protein>
    <recommendedName>
        <fullName evidence="3 9">Chromatin modification-related protein EAF6</fullName>
    </recommendedName>
</protein>
<dbReference type="Pfam" id="PF09340">
    <property type="entry name" value="NuA4"/>
    <property type="match status" value="1"/>
</dbReference>
<feature type="compositionally biased region" description="Low complexity" evidence="10">
    <location>
        <begin position="121"/>
        <end position="132"/>
    </location>
</feature>
<comment type="similarity">
    <text evidence="2 9">Belongs to the EAF6 family.</text>
</comment>
<dbReference type="EMBL" id="ML213596">
    <property type="protein sequence ID" value="TFK40738.1"/>
    <property type="molecule type" value="Genomic_DNA"/>
</dbReference>
<proteinExistence type="inferred from homology"/>
<evidence type="ECO:0000313" key="11">
    <source>
        <dbReference type="EMBL" id="TFK40738.1"/>
    </source>
</evidence>
<evidence type="ECO:0000256" key="7">
    <source>
        <dbReference type="ARBA" id="ARBA00023163"/>
    </source>
</evidence>
<reference evidence="11 12" key="1">
    <citation type="journal article" date="2019" name="Nat. Ecol. Evol.">
        <title>Megaphylogeny resolves global patterns of mushroom evolution.</title>
        <authorList>
            <person name="Varga T."/>
            <person name="Krizsan K."/>
            <person name="Foldi C."/>
            <person name="Dima B."/>
            <person name="Sanchez-Garcia M."/>
            <person name="Sanchez-Ramirez S."/>
            <person name="Szollosi G.J."/>
            <person name="Szarkandi J.G."/>
            <person name="Papp V."/>
            <person name="Albert L."/>
            <person name="Andreopoulos W."/>
            <person name="Angelini C."/>
            <person name="Antonin V."/>
            <person name="Barry K.W."/>
            <person name="Bougher N.L."/>
            <person name="Buchanan P."/>
            <person name="Buyck B."/>
            <person name="Bense V."/>
            <person name="Catcheside P."/>
            <person name="Chovatia M."/>
            <person name="Cooper J."/>
            <person name="Damon W."/>
            <person name="Desjardin D."/>
            <person name="Finy P."/>
            <person name="Geml J."/>
            <person name="Haridas S."/>
            <person name="Hughes K."/>
            <person name="Justo A."/>
            <person name="Karasinski D."/>
            <person name="Kautmanova I."/>
            <person name="Kiss B."/>
            <person name="Kocsube S."/>
            <person name="Kotiranta H."/>
            <person name="LaButti K.M."/>
            <person name="Lechner B.E."/>
            <person name="Liimatainen K."/>
            <person name="Lipzen A."/>
            <person name="Lukacs Z."/>
            <person name="Mihaltcheva S."/>
            <person name="Morgado L.N."/>
            <person name="Niskanen T."/>
            <person name="Noordeloos M.E."/>
            <person name="Ohm R.A."/>
            <person name="Ortiz-Santana B."/>
            <person name="Ovrebo C."/>
            <person name="Racz N."/>
            <person name="Riley R."/>
            <person name="Savchenko A."/>
            <person name="Shiryaev A."/>
            <person name="Soop K."/>
            <person name="Spirin V."/>
            <person name="Szebenyi C."/>
            <person name="Tomsovsky M."/>
            <person name="Tulloss R.E."/>
            <person name="Uehling J."/>
            <person name="Grigoriev I.V."/>
            <person name="Vagvolgyi C."/>
            <person name="Papp T."/>
            <person name="Martin F.M."/>
            <person name="Miettinen O."/>
            <person name="Hibbett D.S."/>
            <person name="Nagy L.G."/>
        </authorList>
    </citation>
    <scope>NUCLEOTIDE SEQUENCE [LARGE SCALE GENOMIC DNA]</scope>
    <source>
        <strain evidence="11 12">CBS 166.37</strain>
    </source>
</reference>
<evidence type="ECO:0000256" key="4">
    <source>
        <dbReference type="ARBA" id="ARBA00022853"/>
    </source>
</evidence>
<dbReference type="OrthoDB" id="440324at2759"/>
<comment type="subunit">
    <text evidence="9">Component of the NuA4 histone acetyltransferase complex.</text>
</comment>
<keyword evidence="8 9" id="KW-0539">Nucleus</keyword>
<evidence type="ECO:0000256" key="3">
    <source>
        <dbReference type="ARBA" id="ARBA00018504"/>
    </source>
</evidence>
<dbReference type="Proteomes" id="UP000308652">
    <property type="component" value="Unassembled WGS sequence"/>
</dbReference>
<dbReference type="GO" id="GO:0005634">
    <property type="term" value="C:nucleus"/>
    <property type="evidence" value="ECO:0007669"/>
    <property type="project" value="UniProtKB-SubCell"/>
</dbReference>
<dbReference type="GO" id="GO:0006325">
    <property type="term" value="P:chromatin organization"/>
    <property type="evidence" value="ECO:0007669"/>
    <property type="project" value="UniProtKB-KW"/>
</dbReference>
<feature type="region of interest" description="Disordered" evidence="10">
    <location>
        <begin position="104"/>
        <end position="193"/>
    </location>
</feature>
<keyword evidence="7 9" id="KW-0804">Transcription</keyword>
<keyword evidence="9" id="KW-0227">DNA damage</keyword>
<keyword evidence="5 9" id="KW-0805">Transcription regulation</keyword>
<evidence type="ECO:0000256" key="2">
    <source>
        <dbReference type="ARBA" id="ARBA00010916"/>
    </source>
</evidence>
<dbReference type="InterPro" id="IPR015418">
    <property type="entry name" value="Eaf6"/>
</dbReference>
<name>A0A5C3MAA1_9AGAR</name>
<keyword evidence="9" id="KW-0234">DNA repair</keyword>
<evidence type="ECO:0000256" key="9">
    <source>
        <dbReference type="RuleBase" id="RU368022"/>
    </source>
</evidence>
<keyword evidence="6" id="KW-0175">Coiled coil</keyword>
<accession>A0A5C3MAA1</accession>
<evidence type="ECO:0000313" key="12">
    <source>
        <dbReference type="Proteomes" id="UP000308652"/>
    </source>
</evidence>
<dbReference type="GO" id="GO:0006281">
    <property type="term" value="P:DNA repair"/>
    <property type="evidence" value="ECO:0007669"/>
    <property type="project" value="UniProtKB-UniRule"/>
</dbReference>
<evidence type="ECO:0000256" key="1">
    <source>
        <dbReference type="ARBA" id="ARBA00004123"/>
    </source>
</evidence>
<evidence type="ECO:0000256" key="6">
    <source>
        <dbReference type="ARBA" id="ARBA00023054"/>
    </source>
</evidence>
<comment type="subcellular location">
    <subcellularLocation>
        <location evidence="1 9">Nucleus</location>
    </subcellularLocation>
</comment>
<comment type="function">
    <text evidence="9">Component of the NuA4 histone acetyltransferase complex which is involved in transcriptional activation of selected genes principally by acetylation of nucleosomal histone H4 and H2A. The NuA4 complex is also involved in DNA repair.</text>
</comment>
<evidence type="ECO:0000256" key="10">
    <source>
        <dbReference type="SAM" id="MobiDB-lite"/>
    </source>
</evidence>
<keyword evidence="11" id="KW-0808">Transferase</keyword>
<keyword evidence="12" id="KW-1185">Reference proteome</keyword>
<dbReference type="STRING" id="68775.A0A5C3MAA1"/>
<sequence>MAEVAGAPSAEDRSRYETLRKELMQALPKKRAVDKQLAQIEFQIYTLEASYLTETAMHSGGNIIQGFEGYLKNQTTGRKKYDVHDSDRVFSNSSMSYQKSLELLGEGEESTATNDDYVKQPTPGVTTVVVPPAKTNELTGAQLKRQRDKEYQRKKREKTAGLKSAGGDSDDEVVSSTSTSRRPTKRARLADDD</sequence>
<dbReference type="PANTHER" id="PTHR13476">
    <property type="entry name" value="CHROMATIN MODIFICATION-RELATED PROTEIN MEAF6"/>
    <property type="match status" value="1"/>
</dbReference>
<evidence type="ECO:0000256" key="5">
    <source>
        <dbReference type="ARBA" id="ARBA00023015"/>
    </source>
</evidence>
<dbReference type="GO" id="GO:0035267">
    <property type="term" value="C:NuA4 histone acetyltransferase complex"/>
    <property type="evidence" value="ECO:0007669"/>
    <property type="project" value="UniProtKB-UniRule"/>
</dbReference>
<dbReference type="GO" id="GO:0016740">
    <property type="term" value="F:transferase activity"/>
    <property type="evidence" value="ECO:0007669"/>
    <property type="project" value="UniProtKB-KW"/>
</dbReference>
<organism evidence="11 12">
    <name type="scientific">Crucibulum laeve</name>
    <dbReference type="NCBI Taxonomy" id="68775"/>
    <lineage>
        <taxon>Eukaryota</taxon>
        <taxon>Fungi</taxon>
        <taxon>Dikarya</taxon>
        <taxon>Basidiomycota</taxon>
        <taxon>Agaricomycotina</taxon>
        <taxon>Agaricomycetes</taxon>
        <taxon>Agaricomycetidae</taxon>
        <taxon>Agaricales</taxon>
        <taxon>Agaricineae</taxon>
        <taxon>Nidulariaceae</taxon>
        <taxon>Crucibulum</taxon>
    </lineage>
</organism>
<keyword evidence="4 9" id="KW-0156">Chromatin regulator</keyword>
<gene>
    <name evidence="11" type="ORF">BDQ12DRAFT_733938</name>
</gene>
<evidence type="ECO:0000256" key="8">
    <source>
        <dbReference type="ARBA" id="ARBA00023242"/>
    </source>
</evidence>